<dbReference type="InterPro" id="IPR026797">
    <property type="entry name" value="HAUS_6"/>
</dbReference>
<dbReference type="AlphaFoldDB" id="A0A6J2YC80"/>
<dbReference type="Proteomes" id="UP000504635">
    <property type="component" value="Unplaced"/>
</dbReference>
<evidence type="ECO:0000313" key="2">
    <source>
        <dbReference type="Proteomes" id="UP000504635"/>
    </source>
</evidence>
<keyword evidence="2" id="KW-1185">Reference proteome</keyword>
<dbReference type="PANTHER" id="PTHR16151">
    <property type="entry name" value="HAUS AUGMIN-LIKE COMPLEX SUBUNIT 6"/>
    <property type="match status" value="1"/>
</dbReference>
<dbReference type="GeneID" id="115886013"/>
<protein>
    <submittedName>
        <fullName evidence="3">Uncharacterized protein LOC115886013</fullName>
    </submittedName>
</protein>
<dbReference type="InterPro" id="IPR028163">
    <property type="entry name" value="HAUS_6_N"/>
</dbReference>
<dbReference type="OrthoDB" id="5575722at2759"/>
<feature type="domain" description="HAUS augmin-like complex subunit 6 N-terminal" evidence="1">
    <location>
        <begin position="18"/>
        <end position="227"/>
    </location>
</feature>
<dbReference type="PANTHER" id="PTHR16151:SF2">
    <property type="entry name" value="HAUS AUGMIN-LIKE COMPLEX SUBUNIT 6"/>
    <property type="match status" value="1"/>
</dbReference>
<dbReference type="InParanoid" id="A0A6J2YC80"/>
<dbReference type="Pfam" id="PF14661">
    <property type="entry name" value="HAUS6_N"/>
    <property type="match status" value="1"/>
</dbReference>
<gene>
    <name evidence="3" type="primary">LOC115886013</name>
</gene>
<dbReference type="GO" id="GO:0051225">
    <property type="term" value="P:spindle assembly"/>
    <property type="evidence" value="ECO:0007669"/>
    <property type="project" value="InterPro"/>
</dbReference>
<name>A0A6J2YC80_SITOR</name>
<proteinExistence type="predicted"/>
<dbReference type="RefSeq" id="XP_030760901.1">
    <property type="nucleotide sequence ID" value="XM_030905041.1"/>
</dbReference>
<dbReference type="GO" id="GO:1990498">
    <property type="term" value="C:mitotic spindle microtubule"/>
    <property type="evidence" value="ECO:0007669"/>
    <property type="project" value="TreeGrafter"/>
</dbReference>
<dbReference type="KEGG" id="soy:115886013"/>
<sequence length="382" mass="44258">MDLFKQHKEMEHKVHENLYNNLVLLSHFYPTSKDFDAVFRKDMFVKNNKAAFFQVIHYLLNSIHPEITKQRLTSWPIHDVKCEVRFRNEVIAYINEINSIYPYAHIPTCQASTLISPGGYRFAKFMLKVSQFAIYKHLENSDLTGLLYPIKPNNKVFPGMVKTQLKHLSTLVSNIESESKEIIKNFDEKFEGMKNKGEEITKSLTKLNKDIHLAQENFKTIQTDFDLKHPSYPSSESLEEKLLVIKAEVQKIVEMKNLFSHCEQLLKCLSGTDLLLEHNEDSLQVPKDIEHILQNTRQLDLIQFFRGLSVLLEKRSLELCEPTKSFIGTTLKTIEQLSKKYSDVLSQLEGSDEHMNHLFEELKLVLDVTASESDNMLAVPLL</sequence>
<accession>A0A6J2YC80</accession>
<dbReference type="GO" id="GO:0008017">
    <property type="term" value="F:microtubule binding"/>
    <property type="evidence" value="ECO:0007669"/>
    <property type="project" value="TreeGrafter"/>
</dbReference>
<reference evidence="3" key="1">
    <citation type="submission" date="2025-08" db="UniProtKB">
        <authorList>
            <consortium name="RefSeq"/>
        </authorList>
    </citation>
    <scope>IDENTIFICATION</scope>
    <source>
        <tissue evidence="3">Gonads</tissue>
    </source>
</reference>
<evidence type="ECO:0000259" key="1">
    <source>
        <dbReference type="Pfam" id="PF14661"/>
    </source>
</evidence>
<evidence type="ECO:0000313" key="3">
    <source>
        <dbReference type="RefSeq" id="XP_030760901.1"/>
    </source>
</evidence>
<dbReference type="GO" id="GO:0070652">
    <property type="term" value="C:HAUS complex"/>
    <property type="evidence" value="ECO:0007669"/>
    <property type="project" value="InterPro"/>
</dbReference>
<organism evidence="2 3">
    <name type="scientific">Sitophilus oryzae</name>
    <name type="common">Rice weevil</name>
    <name type="synonym">Curculio oryzae</name>
    <dbReference type="NCBI Taxonomy" id="7048"/>
    <lineage>
        <taxon>Eukaryota</taxon>
        <taxon>Metazoa</taxon>
        <taxon>Ecdysozoa</taxon>
        <taxon>Arthropoda</taxon>
        <taxon>Hexapoda</taxon>
        <taxon>Insecta</taxon>
        <taxon>Pterygota</taxon>
        <taxon>Neoptera</taxon>
        <taxon>Endopterygota</taxon>
        <taxon>Coleoptera</taxon>
        <taxon>Polyphaga</taxon>
        <taxon>Cucujiformia</taxon>
        <taxon>Curculionidae</taxon>
        <taxon>Dryophthorinae</taxon>
        <taxon>Sitophilus</taxon>
    </lineage>
</organism>